<dbReference type="Proteomes" id="UP000276133">
    <property type="component" value="Unassembled WGS sequence"/>
</dbReference>
<keyword evidence="2" id="KW-1185">Reference proteome</keyword>
<gene>
    <name evidence="1" type="ORF">BpHYR1_025258</name>
</gene>
<organism evidence="1 2">
    <name type="scientific">Brachionus plicatilis</name>
    <name type="common">Marine rotifer</name>
    <name type="synonym">Brachionus muelleri</name>
    <dbReference type="NCBI Taxonomy" id="10195"/>
    <lineage>
        <taxon>Eukaryota</taxon>
        <taxon>Metazoa</taxon>
        <taxon>Spiralia</taxon>
        <taxon>Gnathifera</taxon>
        <taxon>Rotifera</taxon>
        <taxon>Eurotatoria</taxon>
        <taxon>Monogononta</taxon>
        <taxon>Pseudotrocha</taxon>
        <taxon>Ploima</taxon>
        <taxon>Brachionidae</taxon>
        <taxon>Brachionus</taxon>
    </lineage>
</organism>
<accession>A0A3M7SDH6</accession>
<evidence type="ECO:0000313" key="1">
    <source>
        <dbReference type="EMBL" id="RNA33560.1"/>
    </source>
</evidence>
<name>A0A3M7SDH6_BRAPC</name>
<sequence length="109" mass="13215">MLNYKQISLIQSKYYNLNTFKLNRLNKTKIGYLTLKNIRINTATYLNLFKPFLPKIIFSHIKKVQQSMLQYAFVFEIQNTFLIMFIDNDLFKFLFSYLFRNSSSNRRTM</sequence>
<reference evidence="1 2" key="1">
    <citation type="journal article" date="2018" name="Sci. Rep.">
        <title>Genomic signatures of local adaptation to the degree of environmental predictability in rotifers.</title>
        <authorList>
            <person name="Franch-Gras L."/>
            <person name="Hahn C."/>
            <person name="Garcia-Roger E.M."/>
            <person name="Carmona M.J."/>
            <person name="Serra M."/>
            <person name="Gomez A."/>
        </authorList>
    </citation>
    <scope>NUCLEOTIDE SEQUENCE [LARGE SCALE GENOMIC DNA]</scope>
    <source>
        <strain evidence="1">HYR1</strain>
    </source>
</reference>
<dbReference type="EMBL" id="REGN01001617">
    <property type="protein sequence ID" value="RNA33560.1"/>
    <property type="molecule type" value="Genomic_DNA"/>
</dbReference>
<comment type="caution">
    <text evidence="1">The sequence shown here is derived from an EMBL/GenBank/DDBJ whole genome shotgun (WGS) entry which is preliminary data.</text>
</comment>
<dbReference type="AlphaFoldDB" id="A0A3M7SDH6"/>
<proteinExistence type="predicted"/>
<protein>
    <submittedName>
        <fullName evidence="1">Uncharacterized protein</fullName>
    </submittedName>
</protein>
<evidence type="ECO:0000313" key="2">
    <source>
        <dbReference type="Proteomes" id="UP000276133"/>
    </source>
</evidence>